<dbReference type="RefSeq" id="WP_058888395.1">
    <property type="nucleotide sequence ID" value="NZ_LQBM01000003.1"/>
</dbReference>
<reference evidence="12" key="1">
    <citation type="submission" date="2015-12" db="EMBL/GenBank/DDBJ databases">
        <authorList>
            <person name="Nair G.R."/>
            <person name="Kaur G."/>
            <person name="Mayilraj S."/>
        </authorList>
    </citation>
    <scope>NUCLEOTIDE SEQUENCE [LARGE SCALE GENOMIC DNA]</scope>
    <source>
        <strain evidence="12">CD08_7</strain>
    </source>
</reference>
<dbReference type="InterPro" id="IPR036108">
    <property type="entry name" value="4pyrrol_syn_uPrphyn_synt_sf"/>
</dbReference>
<dbReference type="GO" id="GO:0006782">
    <property type="term" value="P:protoporphyrinogen IX biosynthetic process"/>
    <property type="evidence" value="ECO:0007669"/>
    <property type="project" value="UniProtKB-UniRule"/>
</dbReference>
<dbReference type="Pfam" id="PF02602">
    <property type="entry name" value="HEM4"/>
    <property type="match status" value="1"/>
</dbReference>
<keyword evidence="12" id="KW-1185">Reference proteome</keyword>
<organism evidence="11 12">
    <name type="scientific">Nesterenkonia jeotgali</name>
    <dbReference type="NCBI Taxonomy" id="317018"/>
    <lineage>
        <taxon>Bacteria</taxon>
        <taxon>Bacillati</taxon>
        <taxon>Actinomycetota</taxon>
        <taxon>Actinomycetes</taxon>
        <taxon>Micrococcales</taxon>
        <taxon>Micrococcaceae</taxon>
        <taxon>Nesterenkonia</taxon>
    </lineage>
</organism>
<evidence type="ECO:0000256" key="5">
    <source>
        <dbReference type="ARBA" id="ARBA00023244"/>
    </source>
</evidence>
<evidence type="ECO:0000256" key="7">
    <source>
        <dbReference type="ARBA" id="ARBA00040167"/>
    </source>
</evidence>
<evidence type="ECO:0000256" key="2">
    <source>
        <dbReference type="ARBA" id="ARBA00008133"/>
    </source>
</evidence>
<dbReference type="GO" id="GO:0004852">
    <property type="term" value="F:uroporphyrinogen-III synthase activity"/>
    <property type="evidence" value="ECO:0007669"/>
    <property type="project" value="UniProtKB-UniRule"/>
</dbReference>
<dbReference type="EMBL" id="LQBM01000003">
    <property type="protein sequence ID" value="KUG58715.1"/>
    <property type="molecule type" value="Genomic_DNA"/>
</dbReference>
<dbReference type="EC" id="4.2.1.75" evidence="3 9"/>
<evidence type="ECO:0000256" key="1">
    <source>
        <dbReference type="ARBA" id="ARBA00004772"/>
    </source>
</evidence>
<evidence type="ECO:0000259" key="10">
    <source>
        <dbReference type="Pfam" id="PF02602"/>
    </source>
</evidence>
<keyword evidence="4 9" id="KW-0456">Lyase</keyword>
<dbReference type="Proteomes" id="UP000054023">
    <property type="component" value="Unassembled WGS sequence"/>
</dbReference>
<comment type="similarity">
    <text evidence="2 9">Belongs to the uroporphyrinogen-III synthase family.</text>
</comment>
<sequence length="270" mass="28504">MRIALTRDPAQAGPLEAGLRAAGLEVRFLPVTEQRLPAEAGELRTALERLSRGDFAWVLFTSANTVRALVKLGWDGSLPSQTRVGVVGPGTARVLQRLTGVTEPWMPEAERSAAGMIQEMPDPAPDVSTSLLLPQSAQARSELREGLSALGWDVTQVSAYETDSLVVDGVLAAGDPQRRLLPPPASEDLLDLGQLAADLRRDRLTHMDPTVLLVTSSSAADALADLGLPPRVRLLAIGRPTARTLSRRGIPAAGVLSEPSAAAVLAALGR</sequence>
<comment type="caution">
    <text evidence="11">The sequence shown here is derived from an EMBL/GenBank/DDBJ whole genome shotgun (WGS) entry which is preliminary data.</text>
</comment>
<dbReference type="AlphaFoldDB" id="A0A0W8IFS4"/>
<evidence type="ECO:0000313" key="11">
    <source>
        <dbReference type="EMBL" id="KUG58715.1"/>
    </source>
</evidence>
<dbReference type="CDD" id="cd06578">
    <property type="entry name" value="HemD"/>
    <property type="match status" value="1"/>
</dbReference>
<dbReference type="SUPFAM" id="SSF69618">
    <property type="entry name" value="HemD-like"/>
    <property type="match status" value="1"/>
</dbReference>
<dbReference type="STRING" id="317018.AVL63_01225"/>
<dbReference type="UniPathway" id="UPA00251">
    <property type="reaction ID" value="UER00320"/>
</dbReference>
<feature type="domain" description="Tetrapyrrole biosynthesis uroporphyrinogen III synthase" evidence="10">
    <location>
        <begin position="15"/>
        <end position="264"/>
    </location>
</feature>
<evidence type="ECO:0000256" key="4">
    <source>
        <dbReference type="ARBA" id="ARBA00023239"/>
    </source>
</evidence>
<dbReference type="OrthoDB" id="9815856at2"/>
<dbReference type="InterPro" id="IPR039793">
    <property type="entry name" value="UROS/Hem4"/>
</dbReference>
<proteinExistence type="inferred from homology"/>
<dbReference type="GO" id="GO:0006780">
    <property type="term" value="P:uroporphyrinogen III biosynthetic process"/>
    <property type="evidence" value="ECO:0007669"/>
    <property type="project" value="UniProtKB-UniRule"/>
</dbReference>
<gene>
    <name evidence="11" type="ORF">AVL63_01225</name>
</gene>
<dbReference type="PANTHER" id="PTHR38042">
    <property type="entry name" value="UROPORPHYRINOGEN-III SYNTHASE, CHLOROPLASTIC"/>
    <property type="match status" value="1"/>
</dbReference>
<evidence type="ECO:0000256" key="9">
    <source>
        <dbReference type="RuleBase" id="RU366031"/>
    </source>
</evidence>
<keyword evidence="5 9" id="KW-0627">Porphyrin biosynthesis</keyword>
<name>A0A0W8IFS4_9MICC</name>
<comment type="catalytic activity">
    <reaction evidence="8 9">
        <text>hydroxymethylbilane = uroporphyrinogen III + H2O</text>
        <dbReference type="Rhea" id="RHEA:18965"/>
        <dbReference type="ChEBI" id="CHEBI:15377"/>
        <dbReference type="ChEBI" id="CHEBI:57308"/>
        <dbReference type="ChEBI" id="CHEBI:57845"/>
        <dbReference type="EC" id="4.2.1.75"/>
    </reaction>
</comment>
<dbReference type="PANTHER" id="PTHR38042:SF1">
    <property type="entry name" value="UROPORPHYRINOGEN-III SYNTHASE, CHLOROPLASTIC"/>
    <property type="match status" value="1"/>
</dbReference>
<evidence type="ECO:0000256" key="8">
    <source>
        <dbReference type="ARBA" id="ARBA00048617"/>
    </source>
</evidence>
<dbReference type="Gene3D" id="3.40.50.10090">
    <property type="match status" value="2"/>
</dbReference>
<accession>A0A0W8IFS4</accession>
<evidence type="ECO:0000313" key="12">
    <source>
        <dbReference type="Proteomes" id="UP000054023"/>
    </source>
</evidence>
<protein>
    <recommendedName>
        <fullName evidence="7 9">Uroporphyrinogen-III synthase</fullName>
        <ecNumber evidence="3 9">4.2.1.75</ecNumber>
    </recommendedName>
</protein>
<dbReference type="InterPro" id="IPR003754">
    <property type="entry name" value="4pyrrol_synth_uPrphyn_synth"/>
</dbReference>
<evidence type="ECO:0000256" key="6">
    <source>
        <dbReference type="ARBA" id="ARBA00037589"/>
    </source>
</evidence>
<comment type="pathway">
    <text evidence="1 9">Porphyrin-containing compound metabolism; protoporphyrin-IX biosynthesis; coproporphyrinogen-III from 5-aminolevulinate: step 3/4.</text>
</comment>
<comment type="function">
    <text evidence="6 9">Catalyzes cyclization of the linear tetrapyrrole, hydroxymethylbilane, to the macrocyclic uroporphyrinogen III.</text>
</comment>
<evidence type="ECO:0000256" key="3">
    <source>
        <dbReference type="ARBA" id="ARBA00013109"/>
    </source>
</evidence>